<keyword evidence="6" id="KW-1185">Reference proteome</keyword>
<evidence type="ECO:0000256" key="1">
    <source>
        <dbReference type="ARBA" id="ARBA00004196"/>
    </source>
</evidence>
<evidence type="ECO:0000259" key="4">
    <source>
        <dbReference type="Pfam" id="PF13407"/>
    </source>
</evidence>
<dbReference type="PANTHER" id="PTHR46847:SF1">
    <property type="entry name" value="D-ALLOSE-BINDING PERIPLASMIC PROTEIN-RELATED"/>
    <property type="match status" value="1"/>
</dbReference>
<evidence type="ECO:0000256" key="2">
    <source>
        <dbReference type="ARBA" id="ARBA00007639"/>
    </source>
</evidence>
<dbReference type="Gene3D" id="3.40.50.2300">
    <property type="match status" value="2"/>
</dbReference>
<dbReference type="GO" id="GO:0030313">
    <property type="term" value="C:cell envelope"/>
    <property type="evidence" value="ECO:0007669"/>
    <property type="project" value="UniProtKB-SubCell"/>
</dbReference>
<evidence type="ECO:0000313" key="6">
    <source>
        <dbReference type="Proteomes" id="UP000334990"/>
    </source>
</evidence>
<proteinExistence type="inferred from homology"/>
<dbReference type="SUPFAM" id="SSF53822">
    <property type="entry name" value="Periplasmic binding protein-like I"/>
    <property type="match status" value="1"/>
</dbReference>
<dbReference type="EMBL" id="BLAD01000040">
    <property type="protein sequence ID" value="GER99509.1"/>
    <property type="molecule type" value="Genomic_DNA"/>
</dbReference>
<sequence length="216" mass="22945">MRIPIVFIDSSPFEQPREYPPNVAFVGCSSAEIGGKAADWLAKTVNDRGIDSPDVLVIASTEHPDRQNTFVARLQAALPSAQITVNDQAMYDRKRSSEIVDQHLDRVGTIHAIFCTNDEMALGAVDTIQRRAAAGNSPQDLIVVGVDATREAVATIDSGGTAFRATVVQASRQVAEVAVSTLLKLRAGGRVETVTIIPTTIHPIGHASSAAHGPRG</sequence>
<dbReference type="Pfam" id="PF13407">
    <property type="entry name" value="Peripla_BP_4"/>
    <property type="match status" value="1"/>
</dbReference>
<evidence type="ECO:0000256" key="3">
    <source>
        <dbReference type="ARBA" id="ARBA00022729"/>
    </source>
</evidence>
<protein>
    <recommendedName>
        <fullName evidence="4">Periplasmic binding protein domain-containing protein</fullName>
    </recommendedName>
</protein>
<comment type="caution">
    <text evidence="5">The sequence shown here is derived from an EMBL/GenBank/DDBJ whole genome shotgun (WGS) entry which is preliminary data.</text>
</comment>
<gene>
    <name evidence="5" type="ORF">Acor_15730</name>
</gene>
<dbReference type="PANTHER" id="PTHR46847">
    <property type="entry name" value="D-ALLOSE-BINDING PERIPLASMIC PROTEIN-RELATED"/>
    <property type="match status" value="1"/>
</dbReference>
<dbReference type="Proteomes" id="UP000334990">
    <property type="component" value="Unassembled WGS sequence"/>
</dbReference>
<dbReference type="InterPro" id="IPR025997">
    <property type="entry name" value="SBP_2_dom"/>
</dbReference>
<feature type="domain" description="Periplasmic binding protein" evidence="4">
    <location>
        <begin position="3"/>
        <end position="188"/>
    </location>
</feature>
<accession>A0A5M3VUD4</accession>
<comment type="similarity">
    <text evidence="2">Belongs to the bacterial solute-binding protein 2 family.</text>
</comment>
<name>A0A5M3VUD4_9ACTN</name>
<evidence type="ECO:0000313" key="5">
    <source>
        <dbReference type="EMBL" id="GER99509.1"/>
    </source>
</evidence>
<dbReference type="AlphaFoldDB" id="A0A5M3VUD4"/>
<dbReference type="GO" id="GO:0030246">
    <property type="term" value="F:carbohydrate binding"/>
    <property type="evidence" value="ECO:0007669"/>
    <property type="project" value="UniProtKB-ARBA"/>
</dbReference>
<organism evidence="5 6">
    <name type="scientific">Acrocarpospora corrugata</name>
    <dbReference type="NCBI Taxonomy" id="35763"/>
    <lineage>
        <taxon>Bacteria</taxon>
        <taxon>Bacillati</taxon>
        <taxon>Actinomycetota</taxon>
        <taxon>Actinomycetes</taxon>
        <taxon>Streptosporangiales</taxon>
        <taxon>Streptosporangiaceae</taxon>
        <taxon>Acrocarpospora</taxon>
    </lineage>
</organism>
<keyword evidence="3" id="KW-0732">Signal</keyword>
<comment type="subcellular location">
    <subcellularLocation>
        <location evidence="1">Cell envelope</location>
    </subcellularLocation>
</comment>
<dbReference type="InterPro" id="IPR028082">
    <property type="entry name" value="Peripla_BP_I"/>
</dbReference>
<reference evidence="5 6" key="1">
    <citation type="submission" date="2019-10" db="EMBL/GenBank/DDBJ databases">
        <title>Whole genome shotgun sequence of Acrocarpospora corrugata NBRC 13972.</title>
        <authorList>
            <person name="Ichikawa N."/>
            <person name="Kimura A."/>
            <person name="Kitahashi Y."/>
            <person name="Komaki H."/>
            <person name="Oguchi A."/>
        </authorList>
    </citation>
    <scope>NUCLEOTIDE SEQUENCE [LARGE SCALE GENOMIC DNA]</scope>
    <source>
        <strain evidence="5 6">NBRC 13972</strain>
    </source>
</reference>